<dbReference type="GO" id="GO:0005814">
    <property type="term" value="C:centriole"/>
    <property type="evidence" value="ECO:0007669"/>
    <property type="project" value="TreeGrafter"/>
</dbReference>
<reference evidence="2" key="1">
    <citation type="journal article" date="2023" name="Insect Mol. Biol.">
        <title>Genome sequencing provides insights into the evolution of gene families encoding plant cell wall-degrading enzymes in longhorned beetles.</title>
        <authorList>
            <person name="Shin N.R."/>
            <person name="Okamura Y."/>
            <person name="Kirsch R."/>
            <person name="Pauchet Y."/>
        </authorList>
    </citation>
    <scope>NUCLEOTIDE SEQUENCE</scope>
    <source>
        <strain evidence="2">RBIC_L_NR</strain>
    </source>
</reference>
<dbReference type="GO" id="GO:0001764">
    <property type="term" value="P:neuron migration"/>
    <property type="evidence" value="ECO:0007669"/>
    <property type="project" value="TreeGrafter"/>
</dbReference>
<proteinExistence type="predicted"/>
<feature type="coiled-coil region" evidence="1">
    <location>
        <begin position="4"/>
        <end position="73"/>
    </location>
</feature>
<dbReference type="GO" id="GO:0030010">
    <property type="term" value="P:establishment of cell polarity"/>
    <property type="evidence" value="ECO:0007669"/>
    <property type="project" value="TreeGrafter"/>
</dbReference>
<dbReference type="GO" id="GO:0005813">
    <property type="term" value="C:centrosome"/>
    <property type="evidence" value="ECO:0007669"/>
    <property type="project" value="InterPro"/>
</dbReference>
<dbReference type="Proteomes" id="UP001162156">
    <property type="component" value="Unassembled WGS sequence"/>
</dbReference>
<dbReference type="AlphaFoldDB" id="A0AAV8ZIW1"/>
<dbReference type="InterPro" id="IPR031887">
    <property type="entry name" value="SDCCAG8"/>
</dbReference>
<accession>A0AAV8ZIW1</accession>
<gene>
    <name evidence="2" type="ORF">NQ314_004673</name>
</gene>
<dbReference type="PANTHER" id="PTHR34343:SF1">
    <property type="entry name" value="SEROLOGICALLY DEFINED COLON CANCER ANTIGEN 8"/>
    <property type="match status" value="1"/>
</dbReference>
<evidence type="ECO:0000313" key="3">
    <source>
        <dbReference type="Proteomes" id="UP001162156"/>
    </source>
</evidence>
<dbReference type="PANTHER" id="PTHR34343">
    <property type="entry name" value="SEROLOGICALLY DEFINED COLON CANCER ANTIGEN 8"/>
    <property type="match status" value="1"/>
</dbReference>
<dbReference type="GO" id="GO:0007098">
    <property type="term" value="P:centrosome cycle"/>
    <property type="evidence" value="ECO:0007669"/>
    <property type="project" value="InterPro"/>
</dbReference>
<keyword evidence="3" id="KW-1185">Reference proteome</keyword>
<sequence length="79" mass="9201">MSEKETLQETVNKLQNALAILRDKENDTSDKIKRSLDVAEQAQYEKTAADAEIRRLKDELERQHLKLRDAIADQVYPNF</sequence>
<dbReference type="EMBL" id="JANEYF010001318">
    <property type="protein sequence ID" value="KAJ8964742.1"/>
    <property type="molecule type" value="Genomic_DNA"/>
</dbReference>
<keyword evidence="1" id="KW-0175">Coiled coil</keyword>
<protein>
    <recommendedName>
        <fullName evidence="4">Tropomyosin</fullName>
    </recommendedName>
</protein>
<evidence type="ECO:0000313" key="2">
    <source>
        <dbReference type="EMBL" id="KAJ8964742.1"/>
    </source>
</evidence>
<evidence type="ECO:0000256" key="1">
    <source>
        <dbReference type="SAM" id="Coils"/>
    </source>
</evidence>
<comment type="caution">
    <text evidence="2">The sequence shown here is derived from an EMBL/GenBank/DDBJ whole genome shotgun (WGS) entry which is preliminary data.</text>
</comment>
<evidence type="ECO:0008006" key="4">
    <source>
        <dbReference type="Google" id="ProtNLM"/>
    </source>
</evidence>
<dbReference type="GO" id="GO:0035148">
    <property type="term" value="P:tube formation"/>
    <property type="evidence" value="ECO:0007669"/>
    <property type="project" value="TreeGrafter"/>
</dbReference>
<name>A0AAV8ZIW1_9CUCU</name>
<organism evidence="2 3">
    <name type="scientific">Rhamnusium bicolor</name>
    <dbReference type="NCBI Taxonomy" id="1586634"/>
    <lineage>
        <taxon>Eukaryota</taxon>
        <taxon>Metazoa</taxon>
        <taxon>Ecdysozoa</taxon>
        <taxon>Arthropoda</taxon>
        <taxon>Hexapoda</taxon>
        <taxon>Insecta</taxon>
        <taxon>Pterygota</taxon>
        <taxon>Neoptera</taxon>
        <taxon>Endopterygota</taxon>
        <taxon>Coleoptera</taxon>
        <taxon>Polyphaga</taxon>
        <taxon>Cucujiformia</taxon>
        <taxon>Chrysomeloidea</taxon>
        <taxon>Cerambycidae</taxon>
        <taxon>Lepturinae</taxon>
        <taxon>Rhagiini</taxon>
        <taxon>Rhamnusium</taxon>
    </lineage>
</organism>